<dbReference type="PROSITE" id="PS51318">
    <property type="entry name" value="TAT"/>
    <property type="match status" value="1"/>
</dbReference>
<name>A0AAE3QBV9_9HYPH</name>
<keyword evidence="3" id="KW-1185">Reference proteome</keyword>
<proteinExistence type="predicted"/>
<sequence length="277" mass="30816">MSKPEENQTQINRTRRHFLGLAAATGARAAAIGGLVTSTLFPFSKARAMGNKWWQKPGPGNGTMCFLRGTAIRTPQGETPIENLQIGDLVETVNGSAQPVRWIGRRTYKRSGPSWHESMLPVRIARHAIDDQTPHRDLYLSPYHALLVDGVLVRVKDLVNGVTVAPALPDDRSSIEYFHLVLDTHEIILAEGAPAETFRIADNNHESFDNFVEFERLYPAEQQPTMEAFAPTVGYGGGGREHLKALIRFGVRRFVRRPDPVEDAYDRIAARVPLVVS</sequence>
<dbReference type="InterPro" id="IPR036844">
    <property type="entry name" value="Hint_dom_sf"/>
</dbReference>
<evidence type="ECO:0000259" key="1">
    <source>
        <dbReference type="Pfam" id="PF13403"/>
    </source>
</evidence>
<accession>A0AAE3QBV9</accession>
<feature type="domain" description="Hedgehog/Intein (Hint)" evidence="1">
    <location>
        <begin position="64"/>
        <end position="200"/>
    </location>
</feature>
<dbReference type="InterPro" id="IPR028992">
    <property type="entry name" value="Hedgehog/Intein_dom"/>
</dbReference>
<comment type="caution">
    <text evidence="2">The sequence shown here is derived from an EMBL/GenBank/DDBJ whole genome shotgun (WGS) entry which is preliminary data.</text>
</comment>
<dbReference type="InterPro" id="IPR006311">
    <property type="entry name" value="TAT_signal"/>
</dbReference>
<organism evidence="2 3">
    <name type="scientific">Ferirhizobium litorale</name>
    <dbReference type="NCBI Taxonomy" id="2927786"/>
    <lineage>
        <taxon>Bacteria</taxon>
        <taxon>Pseudomonadati</taxon>
        <taxon>Pseudomonadota</taxon>
        <taxon>Alphaproteobacteria</taxon>
        <taxon>Hyphomicrobiales</taxon>
        <taxon>Rhizobiaceae</taxon>
        <taxon>Ferirhizobium</taxon>
    </lineage>
</organism>
<dbReference type="SUPFAM" id="SSF51294">
    <property type="entry name" value="Hedgehog/intein (Hint) domain"/>
    <property type="match status" value="1"/>
</dbReference>
<dbReference type="AlphaFoldDB" id="A0AAE3QBV9"/>
<gene>
    <name evidence="2" type="ORF">MRS75_02980</name>
</gene>
<evidence type="ECO:0000313" key="3">
    <source>
        <dbReference type="Proteomes" id="UP001161580"/>
    </source>
</evidence>
<evidence type="ECO:0000313" key="2">
    <source>
        <dbReference type="EMBL" id="MDI7921045.1"/>
    </source>
</evidence>
<dbReference type="Pfam" id="PF13403">
    <property type="entry name" value="Hint_2"/>
    <property type="match status" value="1"/>
</dbReference>
<reference evidence="2" key="1">
    <citation type="submission" date="2022-03" db="EMBL/GenBank/DDBJ databases">
        <title>Fererhizobium litorale gen. nov., sp. nov., isolated from sandy sediments of the Sea of Japan seashore.</title>
        <authorList>
            <person name="Romanenko L."/>
            <person name="Kurilenko V."/>
            <person name="Otstavnykh N."/>
            <person name="Svetashev V."/>
            <person name="Tekutyeva L."/>
            <person name="Isaeva M."/>
            <person name="Mikhailov V."/>
        </authorList>
    </citation>
    <scope>NUCLEOTIDE SEQUENCE</scope>
    <source>
        <strain evidence="2">KMM 9576</strain>
    </source>
</reference>
<dbReference type="Proteomes" id="UP001161580">
    <property type="component" value="Unassembled WGS sequence"/>
</dbReference>
<dbReference type="Gene3D" id="2.170.16.10">
    <property type="entry name" value="Hedgehog/Intein (Hint) domain"/>
    <property type="match status" value="1"/>
</dbReference>
<dbReference type="EMBL" id="JALDYZ010000001">
    <property type="protein sequence ID" value="MDI7921045.1"/>
    <property type="molecule type" value="Genomic_DNA"/>
</dbReference>
<protein>
    <submittedName>
        <fullName evidence="2">Hint domain-containing protein</fullName>
    </submittedName>
</protein>